<dbReference type="PANTHER" id="PTHR46401">
    <property type="entry name" value="GLYCOSYLTRANSFERASE WBBK-RELATED"/>
    <property type="match status" value="1"/>
</dbReference>
<protein>
    <submittedName>
        <fullName evidence="4">Glycosyltransferase</fullName>
    </submittedName>
</protein>
<accession>A0ABT7R0H3</accession>
<dbReference type="Gene3D" id="3.40.50.2000">
    <property type="entry name" value="Glycogen Phosphorylase B"/>
    <property type="match status" value="2"/>
</dbReference>
<evidence type="ECO:0000259" key="3">
    <source>
        <dbReference type="Pfam" id="PF00534"/>
    </source>
</evidence>
<feature type="transmembrane region" description="Helical" evidence="2">
    <location>
        <begin position="60"/>
        <end position="77"/>
    </location>
</feature>
<gene>
    <name evidence="4" type="ORF">PGH07_10180</name>
</gene>
<name>A0ABT7R0H3_9BACT</name>
<comment type="caution">
    <text evidence="4">The sequence shown here is derived from an EMBL/GenBank/DDBJ whole genome shotgun (WGS) entry which is preliminary data.</text>
</comment>
<organism evidence="4 5">
    <name type="scientific">Sulfurovum zhangzhouensis</name>
    <dbReference type="NCBI Taxonomy" id="3019067"/>
    <lineage>
        <taxon>Bacteria</taxon>
        <taxon>Pseudomonadati</taxon>
        <taxon>Campylobacterota</taxon>
        <taxon>Epsilonproteobacteria</taxon>
        <taxon>Campylobacterales</taxon>
        <taxon>Sulfurovaceae</taxon>
        <taxon>Sulfurovum</taxon>
    </lineage>
</organism>
<keyword evidence="2" id="KW-1133">Transmembrane helix</keyword>
<dbReference type="Proteomes" id="UP001169069">
    <property type="component" value="Unassembled WGS sequence"/>
</dbReference>
<dbReference type="Pfam" id="PF00534">
    <property type="entry name" value="Glycos_transf_1"/>
    <property type="match status" value="1"/>
</dbReference>
<keyword evidence="5" id="KW-1185">Reference proteome</keyword>
<dbReference type="SUPFAM" id="SSF53756">
    <property type="entry name" value="UDP-Glycosyltransferase/glycogen phosphorylase"/>
    <property type="match status" value="1"/>
</dbReference>
<evidence type="ECO:0000256" key="1">
    <source>
        <dbReference type="ARBA" id="ARBA00022679"/>
    </source>
</evidence>
<dbReference type="RefSeq" id="WP_289414363.1">
    <property type="nucleotide sequence ID" value="NZ_JAQIBD010000004.1"/>
</dbReference>
<keyword evidence="2" id="KW-0812">Transmembrane</keyword>
<dbReference type="PANTHER" id="PTHR46401:SF2">
    <property type="entry name" value="GLYCOSYLTRANSFERASE WBBK-RELATED"/>
    <property type="match status" value="1"/>
</dbReference>
<evidence type="ECO:0000256" key="2">
    <source>
        <dbReference type="SAM" id="Phobius"/>
    </source>
</evidence>
<evidence type="ECO:0000313" key="4">
    <source>
        <dbReference type="EMBL" id="MDM5272543.1"/>
    </source>
</evidence>
<dbReference type="InterPro" id="IPR001296">
    <property type="entry name" value="Glyco_trans_1"/>
</dbReference>
<reference evidence="4" key="1">
    <citation type="submission" date="2023-01" db="EMBL/GenBank/DDBJ databases">
        <title>Sulfurovum sp. zt1-1 genome assembly.</title>
        <authorList>
            <person name="Wang J."/>
        </authorList>
    </citation>
    <scope>NUCLEOTIDE SEQUENCE</scope>
    <source>
        <strain evidence="4">Zt1-1</strain>
    </source>
</reference>
<evidence type="ECO:0000313" key="5">
    <source>
        <dbReference type="Proteomes" id="UP001169069"/>
    </source>
</evidence>
<sequence>MQKPKLLCILHLSPPSHGAAKVGDFIFESEALKENFECRFIPIRSSESIGDIGKINPKKFWLVAVLFFRIFWALIVFRPEKIYFTASIRSVAFYRDLIISLLWKMYRLFRRCEVYYHYHTKGIDTFVSVSPRNLQLTRFFLKGVNLILLSPLLEKDVRKVQTYQSVYFLPNGIEDPLGNEDFSVYISEKYAQVEPMEVLYLAHMMKDKGYDEVLELARQTKGENIHYHFAGSWRSSDDEVDFEAFVHEHGLEESVTYHGFVSGGQKAALFKKAHLLVYPSKNDAFPLTLLEALAYGVPVIATPEGSIPYILDEKCGILLQESTELYKTLQLAKTKLMNEESARYCRKRFEDQFTLKQFESNLVQILKKEENA</sequence>
<keyword evidence="1" id="KW-0808">Transferase</keyword>
<feature type="domain" description="Glycosyl transferase family 1" evidence="3">
    <location>
        <begin position="194"/>
        <end position="322"/>
    </location>
</feature>
<keyword evidence="2" id="KW-0472">Membrane</keyword>
<proteinExistence type="predicted"/>
<dbReference type="CDD" id="cd03801">
    <property type="entry name" value="GT4_PimA-like"/>
    <property type="match status" value="1"/>
</dbReference>
<dbReference type="EMBL" id="JAQIBD010000004">
    <property type="protein sequence ID" value="MDM5272543.1"/>
    <property type="molecule type" value="Genomic_DNA"/>
</dbReference>